<evidence type="ECO:0000256" key="8">
    <source>
        <dbReference type="ARBA" id="ARBA00023034"/>
    </source>
</evidence>
<feature type="transmembrane region" description="Helical" evidence="12">
    <location>
        <begin position="209"/>
        <end position="229"/>
    </location>
</feature>
<dbReference type="GO" id="GO:0044351">
    <property type="term" value="P:macropinocytosis"/>
    <property type="evidence" value="ECO:0007669"/>
    <property type="project" value="EnsemblProtists"/>
</dbReference>
<dbReference type="Proteomes" id="UP000001064">
    <property type="component" value="Unassembled WGS sequence"/>
</dbReference>
<keyword evidence="2 12" id="KW-0645">Protease</keyword>
<dbReference type="GO" id="GO:0007219">
    <property type="term" value="P:Notch signaling pathway"/>
    <property type="evidence" value="ECO:0000318"/>
    <property type="project" value="GO_Central"/>
</dbReference>
<comment type="similarity">
    <text evidence="1 12">Belongs to the peptidase A22A family.</text>
</comment>
<keyword evidence="3 12" id="KW-0812">Transmembrane</keyword>
<evidence type="ECO:0000256" key="1">
    <source>
        <dbReference type="ARBA" id="ARBA00008604"/>
    </source>
</evidence>
<dbReference type="GO" id="GO:0070765">
    <property type="term" value="C:gamma-secretase complex"/>
    <property type="evidence" value="ECO:0000318"/>
    <property type="project" value="GO_Central"/>
</dbReference>
<dbReference type="GO" id="GO:0000139">
    <property type="term" value="C:Golgi membrane"/>
    <property type="evidence" value="ECO:0007669"/>
    <property type="project" value="UniProtKB-SubCell"/>
</dbReference>
<dbReference type="InParanoid" id="F1A6B3"/>
<comment type="function">
    <text evidence="12">Probable subunit of the gamma-secretase complex, an endoprotease complex that catalyzes the intramembrane cleavage of integral membrane proteins such as Notch receptors.</text>
</comment>
<evidence type="ECO:0000256" key="7">
    <source>
        <dbReference type="ARBA" id="ARBA00022989"/>
    </source>
</evidence>
<dbReference type="PANTHER" id="PTHR10202">
    <property type="entry name" value="PRESENILIN"/>
    <property type="match status" value="1"/>
</dbReference>
<dbReference type="InterPro" id="IPR001108">
    <property type="entry name" value="Peptidase_A22A"/>
</dbReference>
<comment type="subunit">
    <text evidence="11">Homodimer. Component of the gamma-secretase complex, a complex composed of a presenilin homodimer, nicastrin, aph1 and pen2.</text>
</comment>
<feature type="transmembrane region" description="Helical" evidence="12">
    <location>
        <begin position="94"/>
        <end position="113"/>
    </location>
</feature>
<reference evidence="15" key="1">
    <citation type="journal article" date="2011" name="Genome Biol.">
        <title>Comparative genomics of the social amoebae Dictyostelium discoideum and Dictyostelium purpureum.</title>
        <authorList>
            <consortium name="US DOE Joint Genome Institute (JGI-PGF)"/>
            <person name="Sucgang R."/>
            <person name="Kuo A."/>
            <person name="Tian X."/>
            <person name="Salerno W."/>
            <person name="Parikh A."/>
            <person name="Feasley C.L."/>
            <person name="Dalin E."/>
            <person name="Tu H."/>
            <person name="Huang E."/>
            <person name="Barry K."/>
            <person name="Lindquist E."/>
            <person name="Shapiro H."/>
            <person name="Bruce D."/>
            <person name="Schmutz J."/>
            <person name="Salamov A."/>
            <person name="Fey P."/>
            <person name="Gaudet P."/>
            <person name="Anjard C."/>
            <person name="Babu M.M."/>
            <person name="Basu S."/>
            <person name="Bushmanova Y."/>
            <person name="van der Wel H."/>
            <person name="Katoh-Kurasawa M."/>
            <person name="Dinh C."/>
            <person name="Coutinho P.M."/>
            <person name="Saito T."/>
            <person name="Elias M."/>
            <person name="Schaap P."/>
            <person name="Kay R.R."/>
            <person name="Henrissat B."/>
            <person name="Eichinger L."/>
            <person name="Rivero F."/>
            <person name="Putnam N.H."/>
            <person name="West C.M."/>
            <person name="Loomis W.F."/>
            <person name="Chisholm R.L."/>
            <person name="Shaulsky G."/>
            <person name="Strassmann J.E."/>
            <person name="Queller D.C."/>
            <person name="Kuspa A."/>
            <person name="Grigoriev I.V."/>
        </authorList>
    </citation>
    <scope>NUCLEOTIDE SEQUENCE [LARGE SCALE GENOMIC DNA]</scope>
    <source>
        <strain evidence="15">QSDP1</strain>
    </source>
</reference>
<dbReference type="eggNOG" id="KOG2736">
    <property type="taxonomic scope" value="Eukaryota"/>
</dbReference>
<feature type="transmembrane region" description="Helical" evidence="12">
    <location>
        <begin position="175"/>
        <end position="197"/>
    </location>
</feature>
<dbReference type="RefSeq" id="XP_003295207.1">
    <property type="nucleotide sequence ID" value="XM_003295159.1"/>
</dbReference>
<sequence length="395" mass="44333">MSNNKKFEDGEFDSSSSKISNNDNIILDNNSSINNSNNNDDNIFSINDNDEEFNEKTSLINNKSETNKIEEEVEIEGLDEEYEQEMTLQDFSKMIVMILIPVSITMAAVVYFVKLLNSQTVYASTIYIDYSQLSTGDSGGSEFVQSLIAASIVLGMIIITTVCFVLLYKYRCLKILYGWLFLSVGMMLGSFGSTFFQSLLIAGNMALDYVTFAFLIYNFTVCGIVAVFWYSHQYVNQLYLVIISILMAISLTRLPQWTIFTLLVIVAIYDLFAVLCPRGPLKVLVELSQERKESIPALVYETGKGSDNNLKLGLGDFIFYSLLISRAALVHMSTVFTVFISIITGLFLTLLCLAIFNRALPALPISIFLGILVYYLSTTFLYPFIEALTIAQVFV</sequence>
<evidence type="ECO:0000256" key="10">
    <source>
        <dbReference type="ARBA" id="ARBA00053367"/>
    </source>
</evidence>
<evidence type="ECO:0000256" key="5">
    <source>
        <dbReference type="ARBA" id="ARBA00022824"/>
    </source>
</evidence>
<dbReference type="GO" id="GO:0006914">
    <property type="term" value="P:autophagy"/>
    <property type="evidence" value="ECO:0007669"/>
    <property type="project" value="EnsemblProtists"/>
</dbReference>
<dbReference type="GO" id="GO:0006509">
    <property type="term" value="P:membrane protein ectodomain proteolysis"/>
    <property type="evidence" value="ECO:0000318"/>
    <property type="project" value="GO_Central"/>
</dbReference>
<proteinExistence type="inferred from homology"/>
<evidence type="ECO:0000256" key="6">
    <source>
        <dbReference type="ARBA" id="ARBA00022976"/>
    </source>
</evidence>
<evidence type="ECO:0000256" key="13">
    <source>
        <dbReference type="SAM" id="MobiDB-lite"/>
    </source>
</evidence>
<evidence type="ECO:0000256" key="9">
    <source>
        <dbReference type="ARBA" id="ARBA00023136"/>
    </source>
</evidence>
<feature type="transmembrane region" description="Helical" evidence="12">
    <location>
        <begin position="143"/>
        <end position="168"/>
    </location>
</feature>
<comment type="function">
    <text evidence="10">Probable catalytic subunit of the gamma-secretase complex, an endoprotease complex that catalyzes the intramembrane cleavage of integral membrane proteins such as Notch receptors. Requires the other members of the gamma-secretase complex to have a protease activity.</text>
</comment>
<protein>
    <recommendedName>
        <fullName evidence="12">Presenilin</fullName>
        <ecNumber evidence="12">3.4.23.-</ecNumber>
    </recommendedName>
</protein>
<keyword evidence="4 12" id="KW-0378">Hydrolase</keyword>
<evidence type="ECO:0000256" key="12">
    <source>
        <dbReference type="RuleBase" id="RU361148"/>
    </source>
</evidence>
<keyword evidence="8 12" id="KW-0333">Golgi apparatus</keyword>
<dbReference type="SMART" id="SM00730">
    <property type="entry name" value="PSN"/>
    <property type="match status" value="1"/>
</dbReference>
<dbReference type="GO" id="GO:0106070">
    <property type="term" value="P:regulation of adenylate cyclase-activating G protein-coupled receptor signaling pathway"/>
    <property type="evidence" value="ECO:0007669"/>
    <property type="project" value="EnsemblProtists"/>
</dbReference>
<organism evidence="14 15">
    <name type="scientific">Dictyostelium purpureum</name>
    <name type="common">Slime mold</name>
    <dbReference type="NCBI Taxonomy" id="5786"/>
    <lineage>
        <taxon>Eukaryota</taxon>
        <taxon>Amoebozoa</taxon>
        <taxon>Evosea</taxon>
        <taxon>Eumycetozoa</taxon>
        <taxon>Dictyostelia</taxon>
        <taxon>Dictyosteliales</taxon>
        <taxon>Dictyosteliaceae</taxon>
        <taxon>Dictyostelium</taxon>
    </lineage>
</organism>
<comment type="subcellular location">
    <subcellularLocation>
        <location evidence="12">Endoplasmic reticulum membrane</location>
        <topology evidence="12">Multi-pass membrane protein</topology>
    </subcellularLocation>
    <subcellularLocation>
        <location evidence="12">Golgi apparatus membrane</location>
        <topology evidence="12">Multi-pass membrane protein</topology>
    </subcellularLocation>
</comment>
<keyword evidence="7 12" id="KW-1133">Transmembrane helix</keyword>
<dbReference type="GO" id="GO:0004175">
    <property type="term" value="F:endopeptidase activity"/>
    <property type="evidence" value="ECO:0000318"/>
    <property type="project" value="GO_Central"/>
</dbReference>
<gene>
    <name evidence="14" type="ORF">DICPUDRAFT_51947</name>
</gene>
<dbReference type="Pfam" id="PF01080">
    <property type="entry name" value="Presenilin"/>
    <property type="match status" value="2"/>
</dbReference>
<keyword evidence="5 12" id="KW-0256">Endoplasmic reticulum</keyword>
<feature type="transmembrane region" description="Helical" evidence="12">
    <location>
        <begin position="234"/>
        <end position="251"/>
    </location>
</feature>
<evidence type="ECO:0000313" key="14">
    <source>
        <dbReference type="EMBL" id="EGC28265.1"/>
    </source>
</evidence>
<dbReference type="Gene3D" id="1.10.472.100">
    <property type="entry name" value="Presenilin"/>
    <property type="match status" value="1"/>
</dbReference>
<dbReference type="EMBL" id="GL871709">
    <property type="protein sequence ID" value="EGC28265.1"/>
    <property type="molecule type" value="Genomic_DNA"/>
</dbReference>
<dbReference type="AlphaFoldDB" id="F1A6B3"/>
<feature type="transmembrane region" description="Helical" evidence="12">
    <location>
        <begin position="363"/>
        <end position="385"/>
    </location>
</feature>
<keyword evidence="15" id="KW-1185">Reference proteome</keyword>
<dbReference type="GO" id="GO:0005635">
    <property type="term" value="C:nuclear envelope"/>
    <property type="evidence" value="ECO:0007669"/>
    <property type="project" value="EnsemblProtists"/>
</dbReference>
<dbReference type="GO" id="GO:0005789">
    <property type="term" value="C:endoplasmic reticulum membrane"/>
    <property type="evidence" value="ECO:0007669"/>
    <property type="project" value="UniProtKB-SubCell"/>
</dbReference>
<dbReference type="STRING" id="5786.F1A6B3"/>
<dbReference type="FunFam" id="1.10.472.100:FF:000003">
    <property type="entry name" value="Presenilin"/>
    <property type="match status" value="1"/>
</dbReference>
<dbReference type="GO" id="GO:0042500">
    <property type="term" value="F:aspartic endopeptidase activity, intramembrane cleaving"/>
    <property type="evidence" value="ECO:0007669"/>
    <property type="project" value="InterPro"/>
</dbReference>
<dbReference type="GO" id="GO:0016485">
    <property type="term" value="P:protein processing"/>
    <property type="evidence" value="ECO:0000318"/>
    <property type="project" value="GO_Central"/>
</dbReference>
<dbReference type="InterPro" id="IPR006639">
    <property type="entry name" value="Preselin/SPP"/>
</dbReference>
<keyword evidence="6 12" id="KW-0914">Notch signaling pathway</keyword>
<dbReference type="PRINTS" id="PR01072">
    <property type="entry name" value="PRESENILIN"/>
</dbReference>
<keyword evidence="9 12" id="KW-0472">Membrane</keyword>
<dbReference type="PANTHER" id="PTHR10202:SF13">
    <property type="entry name" value="PRESENILIN HOMOLOG"/>
    <property type="match status" value="1"/>
</dbReference>
<dbReference type="OrthoDB" id="432970at2759"/>
<dbReference type="OMA" id="MYYQDID"/>
<dbReference type="GO" id="GO:0044671">
    <property type="term" value="P:sorocarp spore cell differentiation"/>
    <property type="evidence" value="ECO:0007669"/>
    <property type="project" value="EnsemblProtists"/>
</dbReference>
<dbReference type="FunCoup" id="F1A6B3">
    <property type="interactions" value="6"/>
</dbReference>
<evidence type="ECO:0000256" key="4">
    <source>
        <dbReference type="ARBA" id="ARBA00022801"/>
    </source>
</evidence>
<feature type="transmembrane region" description="Helical" evidence="12">
    <location>
        <begin position="335"/>
        <end position="356"/>
    </location>
</feature>
<dbReference type="GO" id="GO:0006909">
    <property type="term" value="P:phagocytosis"/>
    <property type="evidence" value="ECO:0007669"/>
    <property type="project" value="EnsemblProtists"/>
</dbReference>
<dbReference type="KEGG" id="dpp:DICPUDRAFT_51947"/>
<comment type="domain">
    <text evidence="12">The PAL motif is required for normal active site conformation.</text>
</comment>
<dbReference type="GO" id="GO:0055074">
    <property type="term" value="P:calcium ion homeostasis"/>
    <property type="evidence" value="ECO:0000318"/>
    <property type="project" value="GO_Central"/>
</dbReference>
<feature type="region of interest" description="Disordered" evidence="13">
    <location>
        <begin position="1"/>
        <end position="21"/>
    </location>
</feature>
<name>F1A6B3_DICPU</name>
<dbReference type="GeneID" id="10511314"/>
<dbReference type="GO" id="GO:0034205">
    <property type="term" value="P:amyloid-beta formation"/>
    <property type="evidence" value="ECO:0000318"/>
    <property type="project" value="GO_Central"/>
</dbReference>
<accession>F1A6B3</accession>
<evidence type="ECO:0000256" key="11">
    <source>
        <dbReference type="ARBA" id="ARBA00066080"/>
    </source>
</evidence>
<evidence type="ECO:0000313" key="15">
    <source>
        <dbReference type="Proteomes" id="UP000001064"/>
    </source>
</evidence>
<dbReference type="VEuPathDB" id="AmoebaDB:DICPUDRAFT_51947"/>
<dbReference type="EC" id="3.4.23.-" evidence="12"/>
<evidence type="ECO:0000256" key="3">
    <source>
        <dbReference type="ARBA" id="ARBA00022692"/>
    </source>
</evidence>
<dbReference type="GO" id="GO:0031149">
    <property type="term" value="P:sorocarp stalk cell differentiation"/>
    <property type="evidence" value="ECO:0007669"/>
    <property type="project" value="EnsemblProtists"/>
</dbReference>
<evidence type="ECO:0000256" key="2">
    <source>
        <dbReference type="ARBA" id="ARBA00022670"/>
    </source>
</evidence>
<dbReference type="InterPro" id="IPR042524">
    <property type="entry name" value="Presenilin_C"/>
</dbReference>